<protein>
    <recommendedName>
        <fullName evidence="7">Dipeptidase E</fullName>
    </recommendedName>
</protein>
<dbReference type="PANTHER" id="PTHR20842">
    <property type="entry name" value="PROTEASE S51 ALPHA-ASPARTYL DIPEPTIDASE"/>
    <property type="match status" value="1"/>
</dbReference>
<name>A0A917W2V0_9ACTN</name>
<dbReference type="AlphaFoldDB" id="A0A917W2V0"/>
<dbReference type="InterPro" id="IPR005320">
    <property type="entry name" value="Peptidase_S51"/>
</dbReference>
<evidence type="ECO:0000313" key="6">
    <source>
        <dbReference type="Proteomes" id="UP000613840"/>
    </source>
</evidence>
<dbReference type="RefSeq" id="WP_188894395.1">
    <property type="nucleotide sequence ID" value="NZ_BMMZ01000002.1"/>
</dbReference>
<dbReference type="Gene3D" id="3.40.50.880">
    <property type="match status" value="1"/>
</dbReference>
<proteinExistence type="inferred from homology"/>
<gene>
    <name evidence="5" type="ORF">GCM10011575_13870</name>
</gene>
<comment type="similarity">
    <text evidence="1">Belongs to the peptidase S51 family.</text>
</comment>
<comment type="caution">
    <text evidence="5">The sequence shown here is derived from an EMBL/GenBank/DDBJ whole genome shotgun (WGS) entry which is preliminary data.</text>
</comment>
<dbReference type="GO" id="GO:0006508">
    <property type="term" value="P:proteolysis"/>
    <property type="evidence" value="ECO:0007669"/>
    <property type="project" value="UniProtKB-KW"/>
</dbReference>
<evidence type="ECO:0000256" key="3">
    <source>
        <dbReference type="ARBA" id="ARBA00022801"/>
    </source>
</evidence>
<accession>A0A917W2V0</accession>
<organism evidence="5 6">
    <name type="scientific">Microlunatus endophyticus</name>
    <dbReference type="NCBI Taxonomy" id="1716077"/>
    <lineage>
        <taxon>Bacteria</taxon>
        <taxon>Bacillati</taxon>
        <taxon>Actinomycetota</taxon>
        <taxon>Actinomycetes</taxon>
        <taxon>Propionibacteriales</taxon>
        <taxon>Propionibacteriaceae</taxon>
        <taxon>Microlunatus</taxon>
    </lineage>
</organism>
<evidence type="ECO:0000256" key="1">
    <source>
        <dbReference type="ARBA" id="ARBA00006534"/>
    </source>
</evidence>
<reference evidence="5" key="1">
    <citation type="journal article" date="2014" name="Int. J. Syst. Evol. Microbiol.">
        <title>Complete genome sequence of Corynebacterium casei LMG S-19264T (=DSM 44701T), isolated from a smear-ripened cheese.</title>
        <authorList>
            <consortium name="US DOE Joint Genome Institute (JGI-PGF)"/>
            <person name="Walter F."/>
            <person name="Albersmeier A."/>
            <person name="Kalinowski J."/>
            <person name="Ruckert C."/>
        </authorList>
    </citation>
    <scope>NUCLEOTIDE SEQUENCE</scope>
    <source>
        <strain evidence="5">CGMCC 4.7306</strain>
    </source>
</reference>
<evidence type="ECO:0000256" key="4">
    <source>
        <dbReference type="ARBA" id="ARBA00022825"/>
    </source>
</evidence>
<keyword evidence="4" id="KW-0720">Serine protease</keyword>
<keyword evidence="3" id="KW-0378">Hydrolase</keyword>
<keyword evidence="6" id="KW-1185">Reference proteome</keyword>
<dbReference type="PANTHER" id="PTHR20842:SF0">
    <property type="entry name" value="ALPHA-ASPARTYL DIPEPTIDASE"/>
    <property type="match status" value="1"/>
</dbReference>
<evidence type="ECO:0008006" key="7">
    <source>
        <dbReference type="Google" id="ProtNLM"/>
    </source>
</evidence>
<dbReference type="GO" id="GO:0008236">
    <property type="term" value="F:serine-type peptidase activity"/>
    <property type="evidence" value="ECO:0007669"/>
    <property type="project" value="UniProtKB-KW"/>
</dbReference>
<evidence type="ECO:0000313" key="5">
    <source>
        <dbReference type="EMBL" id="GGL56626.1"/>
    </source>
</evidence>
<evidence type="ECO:0000256" key="2">
    <source>
        <dbReference type="ARBA" id="ARBA00022670"/>
    </source>
</evidence>
<dbReference type="Proteomes" id="UP000613840">
    <property type="component" value="Unassembled WGS sequence"/>
</dbReference>
<reference evidence="5" key="2">
    <citation type="submission" date="2020-09" db="EMBL/GenBank/DDBJ databases">
        <authorList>
            <person name="Sun Q."/>
            <person name="Zhou Y."/>
        </authorList>
    </citation>
    <scope>NUCLEOTIDE SEQUENCE</scope>
    <source>
        <strain evidence="5">CGMCC 4.7306</strain>
    </source>
</reference>
<dbReference type="EMBL" id="BMMZ01000002">
    <property type="protein sequence ID" value="GGL56626.1"/>
    <property type="molecule type" value="Genomic_DNA"/>
</dbReference>
<dbReference type="SUPFAM" id="SSF52317">
    <property type="entry name" value="Class I glutamine amidotransferase-like"/>
    <property type="match status" value="1"/>
</dbReference>
<sequence length="210" mass="22944">MRLYLSSFGLGDRPELFSSLVTGERRGWVIMNAIDGQDEARRIADRRIQLDQLDRIGLHADDLDLRTVDPGTARERFGDPDFVWVRGGNVFVLRMALARSGLDQILIEHTTQDRLVYAGYSAGPCVLAPSLAGLERCDPTDPCIVAYGSVRFDGLGVLDRPFVPHLDSPGHPESSMLGEVAAAYGAAGQAYWALKDGQALVIQGDRTMIS</sequence>
<dbReference type="InterPro" id="IPR029062">
    <property type="entry name" value="Class_I_gatase-like"/>
</dbReference>
<dbReference type="Pfam" id="PF03575">
    <property type="entry name" value="Peptidase_S51"/>
    <property type="match status" value="1"/>
</dbReference>
<keyword evidence="2" id="KW-0645">Protease</keyword>